<organism evidence="3">
    <name type="scientific">marine sediment metagenome</name>
    <dbReference type="NCBI Taxonomy" id="412755"/>
    <lineage>
        <taxon>unclassified sequences</taxon>
        <taxon>metagenomes</taxon>
        <taxon>ecological metagenomes</taxon>
    </lineage>
</organism>
<feature type="non-terminal residue" evidence="3">
    <location>
        <position position="213"/>
    </location>
</feature>
<dbReference type="AlphaFoldDB" id="A0A0F9A644"/>
<dbReference type="EMBL" id="LAZR01044325">
    <property type="protein sequence ID" value="KKL04940.1"/>
    <property type="molecule type" value="Genomic_DNA"/>
</dbReference>
<dbReference type="PANTHER" id="PTHR23150">
    <property type="entry name" value="SULFATASE MODIFYING FACTOR 1, 2"/>
    <property type="match status" value="1"/>
</dbReference>
<dbReference type="InterPro" id="IPR051043">
    <property type="entry name" value="Sulfatase_Mod_Factor_Kinase"/>
</dbReference>
<feature type="region of interest" description="Disordered" evidence="1">
    <location>
        <begin position="184"/>
        <end position="213"/>
    </location>
</feature>
<dbReference type="InterPro" id="IPR016187">
    <property type="entry name" value="CTDL_fold"/>
</dbReference>
<dbReference type="GO" id="GO:0120147">
    <property type="term" value="F:formylglycine-generating oxidase activity"/>
    <property type="evidence" value="ECO:0007669"/>
    <property type="project" value="TreeGrafter"/>
</dbReference>
<accession>A0A0F9A644</accession>
<evidence type="ECO:0000256" key="1">
    <source>
        <dbReference type="SAM" id="MobiDB-lite"/>
    </source>
</evidence>
<dbReference type="Gene3D" id="3.90.1580.10">
    <property type="entry name" value="paralog of FGE (formylglycine-generating enzyme)"/>
    <property type="match status" value="1"/>
</dbReference>
<protein>
    <recommendedName>
        <fullName evidence="2">Sulfatase-modifying factor enzyme-like domain-containing protein</fullName>
    </recommendedName>
</protein>
<feature type="domain" description="Sulfatase-modifying factor enzyme-like" evidence="2">
    <location>
        <begin position="42"/>
        <end position="174"/>
    </location>
</feature>
<dbReference type="SUPFAM" id="SSF56436">
    <property type="entry name" value="C-type lectin-like"/>
    <property type="match status" value="1"/>
</dbReference>
<dbReference type="PANTHER" id="PTHR23150:SF19">
    <property type="entry name" value="FORMYLGLYCINE-GENERATING ENZYME"/>
    <property type="match status" value="1"/>
</dbReference>
<comment type="caution">
    <text evidence="3">The sequence shown here is derived from an EMBL/GenBank/DDBJ whole genome shotgun (WGS) entry which is preliminary data.</text>
</comment>
<sequence>MSDHTLRTLERVSYGTDEHIRELVRHGLYEYEHKDGTLMLYVDGFWLGRDTITWKQYLRFCAATKHRLPSRPEWAEDDHPVVNVNWYDAVAYCKWAGLRLPTVKEWERAAGSAKYPWGDANPDPQKHLNCWESGIRHTTAVGSYPAGNGPYGHRDLAGNVWEWTCTPWKRRLDPIVSVDAAMVTDSSPDTAATPQAKAQESVSEQPDDSDPIV</sequence>
<feature type="compositionally biased region" description="Polar residues" evidence="1">
    <location>
        <begin position="184"/>
        <end position="204"/>
    </location>
</feature>
<dbReference type="Pfam" id="PF03781">
    <property type="entry name" value="FGE-sulfatase"/>
    <property type="match status" value="1"/>
</dbReference>
<name>A0A0F9A644_9ZZZZ</name>
<evidence type="ECO:0000313" key="3">
    <source>
        <dbReference type="EMBL" id="KKL04940.1"/>
    </source>
</evidence>
<proteinExistence type="predicted"/>
<dbReference type="InterPro" id="IPR005532">
    <property type="entry name" value="SUMF_dom"/>
</dbReference>
<evidence type="ECO:0000259" key="2">
    <source>
        <dbReference type="Pfam" id="PF03781"/>
    </source>
</evidence>
<reference evidence="3" key="1">
    <citation type="journal article" date="2015" name="Nature">
        <title>Complex archaea that bridge the gap between prokaryotes and eukaryotes.</title>
        <authorList>
            <person name="Spang A."/>
            <person name="Saw J.H."/>
            <person name="Jorgensen S.L."/>
            <person name="Zaremba-Niedzwiedzka K."/>
            <person name="Martijn J."/>
            <person name="Lind A.E."/>
            <person name="van Eijk R."/>
            <person name="Schleper C."/>
            <person name="Guy L."/>
            <person name="Ettema T.J."/>
        </authorList>
    </citation>
    <scope>NUCLEOTIDE SEQUENCE</scope>
</reference>
<gene>
    <name evidence="3" type="ORF">LCGC14_2611040</name>
</gene>
<dbReference type="InterPro" id="IPR042095">
    <property type="entry name" value="SUMF_sf"/>
</dbReference>